<accession>A0A1T5M9F8</accession>
<dbReference type="InterPro" id="IPR018649">
    <property type="entry name" value="SHOCT"/>
</dbReference>
<dbReference type="Pfam" id="PF09851">
    <property type="entry name" value="SHOCT"/>
    <property type="match status" value="1"/>
</dbReference>
<organism evidence="3 4">
    <name type="scientific">Maledivibacter halophilus</name>
    <dbReference type="NCBI Taxonomy" id="36842"/>
    <lineage>
        <taxon>Bacteria</taxon>
        <taxon>Bacillati</taxon>
        <taxon>Bacillota</taxon>
        <taxon>Clostridia</taxon>
        <taxon>Peptostreptococcales</taxon>
        <taxon>Caminicellaceae</taxon>
        <taxon>Maledivibacter</taxon>
    </lineage>
</organism>
<feature type="transmembrane region" description="Helical" evidence="1">
    <location>
        <begin position="14"/>
        <end position="36"/>
    </location>
</feature>
<reference evidence="3 4" key="1">
    <citation type="submission" date="2017-02" db="EMBL/GenBank/DDBJ databases">
        <authorList>
            <person name="Peterson S.W."/>
        </authorList>
    </citation>
    <scope>NUCLEOTIDE SEQUENCE [LARGE SCALE GENOMIC DNA]</scope>
    <source>
        <strain evidence="3 4">M1</strain>
    </source>
</reference>
<evidence type="ECO:0000313" key="3">
    <source>
        <dbReference type="EMBL" id="SKC84866.1"/>
    </source>
</evidence>
<name>A0A1T5M9F8_9FIRM</name>
<dbReference type="EMBL" id="FUZT01000012">
    <property type="protein sequence ID" value="SKC84866.1"/>
    <property type="molecule type" value="Genomic_DNA"/>
</dbReference>
<dbReference type="Proteomes" id="UP000190285">
    <property type="component" value="Unassembled WGS sequence"/>
</dbReference>
<protein>
    <submittedName>
        <fullName evidence="3">Putative membrane protein</fullName>
    </submittedName>
</protein>
<feature type="domain" description="SHOCT" evidence="2">
    <location>
        <begin position="56"/>
        <end position="78"/>
    </location>
</feature>
<gene>
    <name evidence="3" type="ORF">SAMN02194393_04267</name>
</gene>
<sequence>MCGFWGLNYGGSSWIWMFGFSLLRWALFIGAVVWIVKTITKNSNRSYFSSNKAVDLLHERYVNGEITEEEYLHKKKILND</sequence>
<keyword evidence="1" id="KW-0812">Transmembrane</keyword>
<evidence type="ECO:0000259" key="2">
    <source>
        <dbReference type="Pfam" id="PF09851"/>
    </source>
</evidence>
<keyword evidence="1" id="KW-0472">Membrane</keyword>
<dbReference type="RefSeq" id="WP_079494456.1">
    <property type="nucleotide sequence ID" value="NZ_FUZT01000012.1"/>
</dbReference>
<evidence type="ECO:0000313" key="4">
    <source>
        <dbReference type="Proteomes" id="UP000190285"/>
    </source>
</evidence>
<keyword evidence="4" id="KW-1185">Reference proteome</keyword>
<dbReference type="AlphaFoldDB" id="A0A1T5M9F8"/>
<keyword evidence="1" id="KW-1133">Transmembrane helix</keyword>
<dbReference type="OrthoDB" id="5461404at2"/>
<evidence type="ECO:0000256" key="1">
    <source>
        <dbReference type="SAM" id="Phobius"/>
    </source>
</evidence>
<proteinExistence type="predicted"/>